<dbReference type="EMBL" id="CP001787">
    <property type="protein sequence ID" value="ACX72568.1"/>
    <property type="molecule type" value="Genomic_DNA"/>
</dbReference>
<dbReference type="InterPro" id="IPR007525">
    <property type="entry name" value="FrhB_FdhB_C"/>
</dbReference>
<dbReference type="Pfam" id="PF04422">
    <property type="entry name" value="FrhB_FdhB_N"/>
    <property type="match status" value="1"/>
</dbReference>
<evidence type="ECO:0000256" key="1">
    <source>
        <dbReference type="ARBA" id="ARBA00001947"/>
    </source>
</evidence>
<keyword evidence="3" id="KW-0479">Metal-binding</keyword>
<dbReference type="Pfam" id="PF04432">
    <property type="entry name" value="FrhB_FdhB_C"/>
    <property type="match status" value="1"/>
</dbReference>
<evidence type="ECO:0000313" key="13">
    <source>
        <dbReference type="Proteomes" id="UP000002063"/>
    </source>
</evidence>
<keyword evidence="5" id="KW-0560">Oxidoreductase</keyword>
<dbReference type="AlphaFoldDB" id="C9RG66"/>
<dbReference type="PANTHER" id="PTHR31332:SF6">
    <property type="entry name" value="FORMATE DEHYDROGENASE SUBUNIT BETA"/>
    <property type="match status" value="1"/>
</dbReference>
<comment type="catalytic activity">
    <reaction evidence="9">
        <text>oxidized coenzyme F420-(gamma-L-Glu)(n) + formate + 2 H(+) = reduced coenzyme F420-(gamma-L-Glu)(n) + CO2</text>
        <dbReference type="Rhea" id="RHEA:42764"/>
        <dbReference type="Rhea" id="RHEA-COMP:12939"/>
        <dbReference type="Rhea" id="RHEA-COMP:14378"/>
        <dbReference type="ChEBI" id="CHEBI:15378"/>
        <dbReference type="ChEBI" id="CHEBI:15740"/>
        <dbReference type="ChEBI" id="CHEBI:16526"/>
        <dbReference type="ChEBI" id="CHEBI:133980"/>
        <dbReference type="ChEBI" id="CHEBI:139511"/>
        <dbReference type="EC" id="1.17.98.3"/>
    </reaction>
</comment>
<dbReference type="PROSITE" id="PS00198">
    <property type="entry name" value="4FE4S_FER_1"/>
    <property type="match status" value="1"/>
</dbReference>
<keyword evidence="4" id="KW-0862">Zinc</keyword>
<feature type="domain" description="4Fe-4S ferredoxin-type" evidence="11">
    <location>
        <begin position="321"/>
        <end position="351"/>
    </location>
</feature>
<dbReference type="GO" id="GO:0046872">
    <property type="term" value="F:metal ion binding"/>
    <property type="evidence" value="ECO:0007669"/>
    <property type="project" value="UniProtKB-KW"/>
</dbReference>
<sequence length="379" mass="43412">MKYLLVRSTDKEILKRAECGGAITSLFKYLLEENIVDGVLALKRGEDIYDGVPELITDSKELLNTAGSLHCSPVNFGKLISKYLRDMKIAVPTKPCDAMALKELSKLNQVDLNNIYMLGLNCGGTISPITAMKMIELFYKVDPFDVVKEEIDKGKFIIKLKNGEHKAIKIDELEERGFGRRKSCQRCEVMVPRMADIACGNWGAEEGWTFVEICSERGKELIENAKKEGYIEVKEPSERAIKIREKIENSMIKLAKKFQKIHLEDNFPSLEEWKKYWNRCIKCYGCRDICPLCFCEDCRLEKDYVDEKGKIPPDPLMFQGIRLSHVSQSCINCGQCEDVCPMDIPLAYIFHRMQLKVRDVFGYVPGVDDKIPPLFDFEK</sequence>
<evidence type="ECO:0000256" key="4">
    <source>
        <dbReference type="ARBA" id="ARBA00022833"/>
    </source>
</evidence>
<dbReference type="GO" id="GO:0052592">
    <property type="term" value="F:oxidoreductase activity, acting on CH or CH2 groups, with an iron-sulfur protein as acceptor"/>
    <property type="evidence" value="ECO:0007669"/>
    <property type="project" value="TreeGrafter"/>
</dbReference>
<dbReference type="PANTHER" id="PTHR31332">
    <property type="entry name" value="7-HYDROXYMETHYL CHLOROPHYLL A REDUCTASE, CHLOROPLASTIC"/>
    <property type="match status" value="1"/>
</dbReference>
<keyword evidence="13" id="KW-1185">Reference proteome</keyword>
<keyword evidence="7" id="KW-0411">Iron-sulfur</keyword>
<reference evidence="12" key="1">
    <citation type="submission" date="2009-10" db="EMBL/GenBank/DDBJ databases">
        <title>Complete sequence of chromosome of Methanocaldococcus vulcanius M7.</title>
        <authorList>
            <consortium name="US DOE Joint Genome Institute"/>
            <person name="Lucas S."/>
            <person name="Copeland A."/>
            <person name="Lapidus A."/>
            <person name="Glavina del Rio T."/>
            <person name="Dalin E."/>
            <person name="Tice H."/>
            <person name="Bruce D."/>
            <person name="Goodwin L."/>
            <person name="Pitluck S."/>
            <person name="Lcollab F.I."/>
            <person name="Brettin T."/>
            <person name="Detter J.C."/>
            <person name="Han C."/>
            <person name="Tapia R."/>
            <person name="Kuske C.R."/>
            <person name="Schmutz J."/>
            <person name="Larimer F."/>
            <person name="Land M."/>
            <person name="Hauser L."/>
            <person name="Kyrpides N."/>
            <person name="Ovchinikova G."/>
            <person name="Sieprawska-Lupa M."/>
            <person name="Whitman W.B."/>
            <person name="Woyke T."/>
        </authorList>
    </citation>
    <scope>NUCLEOTIDE SEQUENCE [LARGE SCALE GENOMIC DNA]</scope>
    <source>
        <strain evidence="12">M7</strain>
    </source>
</reference>
<dbReference type="InterPro" id="IPR007516">
    <property type="entry name" value="Co_F420_Hydgase/DH_bsu_N"/>
</dbReference>
<evidence type="ECO:0000256" key="9">
    <source>
        <dbReference type="ARBA" id="ARBA00047971"/>
    </source>
</evidence>
<dbReference type="EC" id="1.17.98.3" evidence="10"/>
<comment type="similarity">
    <text evidence="8">Belongs to the FrhB family.</text>
</comment>
<comment type="cofactor">
    <cofactor evidence="1">
        <name>Zn(2+)</name>
        <dbReference type="ChEBI" id="CHEBI:29105"/>
    </cofactor>
</comment>
<dbReference type="Pfam" id="PF13183">
    <property type="entry name" value="Fer4_8"/>
    <property type="match status" value="1"/>
</dbReference>
<dbReference type="STRING" id="579137.Metvu_0710"/>
<dbReference type="PROSITE" id="PS51379">
    <property type="entry name" value="4FE4S_FER_2"/>
    <property type="match status" value="1"/>
</dbReference>
<accession>C9RG66</accession>
<proteinExistence type="inferred from homology"/>
<dbReference type="RefSeq" id="WP_015732788.1">
    <property type="nucleotide sequence ID" value="NC_013407.1"/>
</dbReference>
<comment type="cofactor">
    <cofactor evidence="2">
        <name>FAD</name>
        <dbReference type="ChEBI" id="CHEBI:57692"/>
    </cofactor>
</comment>
<dbReference type="Proteomes" id="UP000002063">
    <property type="component" value="Chromosome"/>
</dbReference>
<dbReference type="GeneID" id="8513047"/>
<dbReference type="InterPro" id="IPR045220">
    <property type="entry name" value="FRHB/FDHB/HCAR-like"/>
</dbReference>
<dbReference type="eggNOG" id="arCOG02653">
    <property type="taxonomic scope" value="Archaea"/>
</dbReference>
<dbReference type="SUPFAM" id="SSF46548">
    <property type="entry name" value="alpha-helical ferredoxin"/>
    <property type="match status" value="1"/>
</dbReference>
<dbReference type="InterPro" id="IPR009051">
    <property type="entry name" value="Helical_ferredxn"/>
</dbReference>
<evidence type="ECO:0000313" key="12">
    <source>
        <dbReference type="EMBL" id="ACX72568.1"/>
    </source>
</evidence>
<evidence type="ECO:0000256" key="10">
    <source>
        <dbReference type="ARBA" id="ARBA00049724"/>
    </source>
</evidence>
<dbReference type="InterPro" id="IPR017896">
    <property type="entry name" value="4Fe4S_Fe-S-bd"/>
</dbReference>
<evidence type="ECO:0000256" key="7">
    <source>
        <dbReference type="ARBA" id="ARBA00023014"/>
    </source>
</evidence>
<name>C9RG66_METVM</name>
<organism evidence="12 13">
    <name type="scientific">Methanocaldococcus vulcanius (strain ATCC 700851 / DSM 12094 / M7)</name>
    <name type="common">Methanococcus vulcanius</name>
    <dbReference type="NCBI Taxonomy" id="579137"/>
    <lineage>
        <taxon>Archaea</taxon>
        <taxon>Methanobacteriati</taxon>
        <taxon>Methanobacteriota</taxon>
        <taxon>Methanomada group</taxon>
        <taxon>Methanococci</taxon>
        <taxon>Methanococcales</taxon>
        <taxon>Methanocaldococcaceae</taxon>
        <taxon>Methanocaldococcus</taxon>
    </lineage>
</organism>
<dbReference type="OrthoDB" id="35334at2157"/>
<gene>
    <name evidence="12" type="ordered locus">Metvu_0710</name>
</gene>
<dbReference type="InterPro" id="IPR017900">
    <property type="entry name" value="4Fe4S_Fe_S_CS"/>
</dbReference>
<evidence type="ECO:0000256" key="2">
    <source>
        <dbReference type="ARBA" id="ARBA00001974"/>
    </source>
</evidence>
<dbReference type="GO" id="GO:0043794">
    <property type="term" value="F:formate dehydrogenase (coenzyme F420) activity"/>
    <property type="evidence" value="ECO:0007669"/>
    <property type="project" value="UniProtKB-EC"/>
</dbReference>
<evidence type="ECO:0000256" key="8">
    <source>
        <dbReference type="ARBA" id="ARBA00038369"/>
    </source>
</evidence>
<dbReference type="GO" id="GO:0051536">
    <property type="term" value="F:iron-sulfur cluster binding"/>
    <property type="evidence" value="ECO:0007669"/>
    <property type="project" value="UniProtKB-KW"/>
</dbReference>
<evidence type="ECO:0000256" key="6">
    <source>
        <dbReference type="ARBA" id="ARBA00023004"/>
    </source>
</evidence>
<evidence type="ECO:0000259" key="11">
    <source>
        <dbReference type="PROSITE" id="PS51379"/>
    </source>
</evidence>
<dbReference type="HOGENOM" id="CLU_063409_0_0_2"/>
<keyword evidence="6" id="KW-0408">Iron</keyword>
<evidence type="ECO:0000256" key="3">
    <source>
        <dbReference type="ARBA" id="ARBA00022723"/>
    </source>
</evidence>
<protein>
    <recommendedName>
        <fullName evidence="10">formate dehydrogenase (coenzyme F420)</fullName>
        <ecNumber evidence="10">1.17.98.3</ecNumber>
    </recommendedName>
</protein>
<dbReference type="KEGG" id="mvu:Metvu_0710"/>
<dbReference type="Gene3D" id="1.10.1060.10">
    <property type="entry name" value="Alpha-helical ferredoxin"/>
    <property type="match status" value="1"/>
</dbReference>
<evidence type="ECO:0000256" key="5">
    <source>
        <dbReference type="ARBA" id="ARBA00023002"/>
    </source>
</evidence>